<dbReference type="Gene3D" id="2.30.40.10">
    <property type="entry name" value="Urease, subunit C, domain 1"/>
    <property type="match status" value="1"/>
</dbReference>
<dbReference type="InterPro" id="IPR032466">
    <property type="entry name" value="Metal_Hydrolase"/>
</dbReference>
<dbReference type="Gene3D" id="3.20.20.140">
    <property type="entry name" value="Metal-dependent hydrolases"/>
    <property type="match status" value="1"/>
</dbReference>
<dbReference type="EMBL" id="BMMK01000001">
    <property type="protein sequence ID" value="GGM36271.1"/>
    <property type="molecule type" value="Genomic_DNA"/>
</dbReference>
<dbReference type="NCBIfam" id="NF006055">
    <property type="entry name" value="PRK08203.1"/>
    <property type="match status" value="1"/>
</dbReference>
<accession>A0A8J3CA97</accession>
<sequence length="449" mass="47064">MRTVIEGAAVVTMDGRGSEYPNGHVVVDHNRITAVGAGHATPGAEPGVVVDGEGCLVTPGLVNTHHHLFQGATRGYASDNALFDWLTALYPMWTALDEDVVHAAAMVGLAWLARSGCTTVADHHYLFPRCGGDMLGAVVNAAQQVGMRLHLVRGSMDRGRSRGGLPPDELVEDTETALIASESAITRYHDPAPDALVRVALGPCSLATASADLLGRAADLARRNGVQLHSHLGETWDERERCRTEFGRTPTERFADLGLLGGDVWLAHGIHLSRTDIEQLAASGTGIAHCPSSNARLGSGIAPVRALLDAGVAVGLGVDGAACNEAARLGNEPRMALYLARLRDGVGALGVREALWLATMGGARCLGRSDEIGSLEPGKLADLALWRVDGIDHAGIADPVAALVLGELPPLELLLVGGRPLARSGQLVTVEETEIARNLAAASHRVANR</sequence>
<reference evidence="3" key="2">
    <citation type="submission" date="2020-09" db="EMBL/GenBank/DDBJ databases">
        <authorList>
            <person name="Sun Q."/>
            <person name="Zhou Y."/>
        </authorList>
    </citation>
    <scope>NUCLEOTIDE SEQUENCE</scope>
    <source>
        <strain evidence="3">CGMCC 4.5737</strain>
    </source>
</reference>
<dbReference type="Pfam" id="PF01979">
    <property type="entry name" value="Amidohydro_1"/>
    <property type="match status" value="1"/>
</dbReference>
<dbReference type="CDD" id="cd01298">
    <property type="entry name" value="ATZ_TRZ_like"/>
    <property type="match status" value="1"/>
</dbReference>
<feature type="domain" description="Amidohydrolase-related" evidence="2">
    <location>
        <begin position="56"/>
        <end position="387"/>
    </location>
</feature>
<evidence type="ECO:0000256" key="1">
    <source>
        <dbReference type="ARBA" id="ARBA00022801"/>
    </source>
</evidence>
<dbReference type="AlphaFoldDB" id="A0A8J3CA97"/>
<dbReference type="RefSeq" id="WP_189053209.1">
    <property type="nucleotide sequence ID" value="NZ_BMMK01000001.1"/>
</dbReference>
<dbReference type="SUPFAM" id="SSF51556">
    <property type="entry name" value="Metallo-dependent hydrolases"/>
    <property type="match status" value="1"/>
</dbReference>
<dbReference type="InterPro" id="IPR050287">
    <property type="entry name" value="MTA/SAH_deaminase"/>
</dbReference>
<dbReference type="SUPFAM" id="SSF51338">
    <property type="entry name" value="Composite domain of metallo-dependent hydrolases"/>
    <property type="match status" value="1"/>
</dbReference>
<dbReference type="InterPro" id="IPR006680">
    <property type="entry name" value="Amidohydro-rel"/>
</dbReference>
<protein>
    <submittedName>
        <fullName evidence="3">Hydroxyatrazine ethylaminohydrolase</fullName>
    </submittedName>
</protein>
<dbReference type="Proteomes" id="UP000637578">
    <property type="component" value="Unassembled WGS sequence"/>
</dbReference>
<dbReference type="PANTHER" id="PTHR43794">
    <property type="entry name" value="AMINOHYDROLASE SSNA-RELATED"/>
    <property type="match status" value="1"/>
</dbReference>
<dbReference type="InterPro" id="IPR011059">
    <property type="entry name" value="Metal-dep_hydrolase_composite"/>
</dbReference>
<evidence type="ECO:0000259" key="2">
    <source>
        <dbReference type="Pfam" id="PF01979"/>
    </source>
</evidence>
<dbReference type="GO" id="GO:0016810">
    <property type="term" value="F:hydrolase activity, acting on carbon-nitrogen (but not peptide) bonds"/>
    <property type="evidence" value="ECO:0007669"/>
    <property type="project" value="InterPro"/>
</dbReference>
<evidence type="ECO:0000313" key="3">
    <source>
        <dbReference type="EMBL" id="GGM36271.1"/>
    </source>
</evidence>
<evidence type="ECO:0000313" key="4">
    <source>
        <dbReference type="Proteomes" id="UP000637578"/>
    </source>
</evidence>
<proteinExistence type="predicted"/>
<name>A0A8J3CA97_9PSEU</name>
<dbReference type="PANTHER" id="PTHR43794:SF11">
    <property type="entry name" value="AMIDOHYDROLASE-RELATED DOMAIN-CONTAINING PROTEIN"/>
    <property type="match status" value="1"/>
</dbReference>
<organism evidence="3 4">
    <name type="scientific">Longimycelium tulufanense</name>
    <dbReference type="NCBI Taxonomy" id="907463"/>
    <lineage>
        <taxon>Bacteria</taxon>
        <taxon>Bacillati</taxon>
        <taxon>Actinomycetota</taxon>
        <taxon>Actinomycetes</taxon>
        <taxon>Pseudonocardiales</taxon>
        <taxon>Pseudonocardiaceae</taxon>
        <taxon>Longimycelium</taxon>
    </lineage>
</organism>
<comment type="caution">
    <text evidence="3">The sequence shown here is derived from an EMBL/GenBank/DDBJ whole genome shotgun (WGS) entry which is preliminary data.</text>
</comment>
<keyword evidence="1" id="KW-0378">Hydrolase</keyword>
<keyword evidence="4" id="KW-1185">Reference proteome</keyword>
<reference evidence="3" key="1">
    <citation type="journal article" date="2014" name="Int. J. Syst. Evol. Microbiol.">
        <title>Complete genome sequence of Corynebacterium casei LMG S-19264T (=DSM 44701T), isolated from a smear-ripened cheese.</title>
        <authorList>
            <consortium name="US DOE Joint Genome Institute (JGI-PGF)"/>
            <person name="Walter F."/>
            <person name="Albersmeier A."/>
            <person name="Kalinowski J."/>
            <person name="Ruckert C."/>
        </authorList>
    </citation>
    <scope>NUCLEOTIDE SEQUENCE</scope>
    <source>
        <strain evidence="3">CGMCC 4.5737</strain>
    </source>
</reference>
<gene>
    <name evidence="3" type="ORF">GCM10012275_04380</name>
</gene>